<evidence type="ECO:0000313" key="3">
    <source>
        <dbReference type="Proteomes" id="UP000095767"/>
    </source>
</evidence>
<accession>A0A1E5V3J8</accession>
<evidence type="ECO:0000259" key="1">
    <source>
        <dbReference type="Pfam" id="PF13966"/>
    </source>
</evidence>
<protein>
    <recommendedName>
        <fullName evidence="1">Reverse transcriptase zinc-binding domain-containing protein</fullName>
    </recommendedName>
</protein>
<dbReference type="EMBL" id="LWDX02052929">
    <property type="protein sequence ID" value="OEL19647.1"/>
    <property type="molecule type" value="Genomic_DNA"/>
</dbReference>
<gene>
    <name evidence="2" type="ORF">BAE44_0019335</name>
</gene>
<dbReference type="OrthoDB" id="687207at2759"/>
<feature type="domain" description="Reverse transcriptase zinc-binding" evidence="1">
    <location>
        <begin position="23"/>
        <end position="72"/>
    </location>
</feature>
<dbReference type="Pfam" id="PF13966">
    <property type="entry name" value="zf-RVT"/>
    <property type="match status" value="1"/>
</dbReference>
<reference evidence="2 3" key="1">
    <citation type="submission" date="2016-09" db="EMBL/GenBank/DDBJ databases">
        <title>The draft genome of Dichanthelium oligosanthes: A C3 panicoid grass species.</title>
        <authorList>
            <person name="Studer A.J."/>
            <person name="Schnable J.C."/>
            <person name="Brutnell T.P."/>
        </authorList>
    </citation>
    <scope>NUCLEOTIDE SEQUENCE [LARGE SCALE GENOMIC DNA]</scope>
    <source>
        <strain evidence="3">cv. Kellogg 1175</strain>
        <tissue evidence="2">Leaf</tissue>
    </source>
</reference>
<comment type="caution">
    <text evidence="2">The sequence shown here is derived from an EMBL/GenBank/DDBJ whole genome shotgun (WGS) entry which is preliminary data.</text>
</comment>
<dbReference type="AlphaFoldDB" id="A0A1E5V3J8"/>
<dbReference type="Proteomes" id="UP000095767">
    <property type="component" value="Unassembled WGS sequence"/>
</dbReference>
<feature type="non-terminal residue" evidence="2">
    <location>
        <position position="1"/>
    </location>
</feature>
<name>A0A1E5V3J8_9POAL</name>
<evidence type="ECO:0000313" key="2">
    <source>
        <dbReference type="EMBL" id="OEL19647.1"/>
    </source>
</evidence>
<dbReference type="InterPro" id="IPR026960">
    <property type="entry name" value="RVT-Znf"/>
</dbReference>
<organism evidence="2 3">
    <name type="scientific">Dichanthelium oligosanthes</name>
    <dbReference type="NCBI Taxonomy" id="888268"/>
    <lineage>
        <taxon>Eukaryota</taxon>
        <taxon>Viridiplantae</taxon>
        <taxon>Streptophyta</taxon>
        <taxon>Embryophyta</taxon>
        <taxon>Tracheophyta</taxon>
        <taxon>Spermatophyta</taxon>
        <taxon>Magnoliopsida</taxon>
        <taxon>Liliopsida</taxon>
        <taxon>Poales</taxon>
        <taxon>Poaceae</taxon>
        <taxon>PACMAD clade</taxon>
        <taxon>Panicoideae</taxon>
        <taxon>Panicodae</taxon>
        <taxon>Paniceae</taxon>
        <taxon>Dichantheliinae</taxon>
        <taxon>Dichanthelium</taxon>
    </lineage>
</organism>
<keyword evidence="3" id="KW-1185">Reference proteome</keyword>
<sequence length="75" mass="9140">LQDLQLTEDEDQITWRFNANGNYSVQSAYQTQFIGSQYNEKWRQIWNAKVENKCKFFIWQLLQYKLPTSEKFIAR</sequence>
<proteinExistence type="predicted"/>